<sequence length="237" mass="25694">MPVPDDWIGVLLLASLPDEYKPMIMGLESSGQAITADYVKTKLLQEVNGEDTGNASKDSAFFSKGKKNKKIQKCYKCHQKGHYANKCPENKTKTTDSTKKQSEESKSKEKTFAAYLTSQGISKSAWYVDSCASTHITSERNNLETISTYNGGSISAANRSSMQAKAIGNAKIQLLTDAGVERIMAKDVIHVPDSAVNLLSVSKMVAKGLSIHFTPQGSCIEDEKGKQMATMVDEGGI</sequence>
<evidence type="ECO:0000256" key="2">
    <source>
        <dbReference type="SAM" id="MobiDB-lite"/>
    </source>
</evidence>
<accession>A0A4V3S7V7</accession>
<dbReference type="SMART" id="SM00343">
    <property type="entry name" value="ZnF_C2HC"/>
    <property type="match status" value="1"/>
</dbReference>
<evidence type="ECO:0000256" key="1">
    <source>
        <dbReference type="PROSITE-ProRule" id="PRU00047"/>
    </source>
</evidence>
<keyword evidence="5" id="KW-1185">Reference proteome</keyword>
<dbReference type="InterPro" id="IPR036875">
    <property type="entry name" value="Znf_CCHC_sf"/>
</dbReference>
<keyword evidence="1" id="KW-0863">Zinc-finger</keyword>
<feature type="domain" description="CCHC-type" evidence="3">
    <location>
        <begin position="73"/>
        <end position="89"/>
    </location>
</feature>
<evidence type="ECO:0000313" key="5">
    <source>
        <dbReference type="Proteomes" id="UP000310200"/>
    </source>
</evidence>
<dbReference type="EMBL" id="QBLH01003415">
    <property type="protein sequence ID" value="TGZ38474.1"/>
    <property type="molecule type" value="Genomic_DNA"/>
</dbReference>
<name>A0A4V3S7V7_9HYME</name>
<proteinExistence type="predicted"/>
<evidence type="ECO:0000313" key="4">
    <source>
        <dbReference type="EMBL" id="TGZ38474.1"/>
    </source>
</evidence>
<keyword evidence="1" id="KW-0862">Zinc</keyword>
<dbReference type="Gene3D" id="4.10.60.10">
    <property type="entry name" value="Zinc finger, CCHC-type"/>
    <property type="match status" value="1"/>
</dbReference>
<dbReference type="InterPro" id="IPR054722">
    <property type="entry name" value="PolX-like_BBD"/>
</dbReference>
<dbReference type="AlphaFoldDB" id="A0A4V3S7V7"/>
<dbReference type="GO" id="GO:0008270">
    <property type="term" value="F:zinc ion binding"/>
    <property type="evidence" value="ECO:0007669"/>
    <property type="project" value="UniProtKB-KW"/>
</dbReference>
<comment type="caution">
    <text evidence="4">The sequence shown here is derived from an EMBL/GenBank/DDBJ whole genome shotgun (WGS) entry which is preliminary data.</text>
</comment>
<gene>
    <name evidence="4" type="ORF">DBV15_12935</name>
</gene>
<dbReference type="GO" id="GO:0003676">
    <property type="term" value="F:nucleic acid binding"/>
    <property type="evidence" value="ECO:0007669"/>
    <property type="project" value="InterPro"/>
</dbReference>
<feature type="region of interest" description="Disordered" evidence="2">
    <location>
        <begin position="86"/>
        <end position="109"/>
    </location>
</feature>
<keyword evidence="1" id="KW-0479">Metal-binding</keyword>
<evidence type="ECO:0000259" key="3">
    <source>
        <dbReference type="PROSITE" id="PS50158"/>
    </source>
</evidence>
<dbReference type="PROSITE" id="PS50158">
    <property type="entry name" value="ZF_CCHC"/>
    <property type="match status" value="1"/>
</dbReference>
<feature type="compositionally biased region" description="Basic and acidic residues" evidence="2">
    <location>
        <begin position="88"/>
        <end position="109"/>
    </location>
</feature>
<organism evidence="4 5">
    <name type="scientific">Temnothorax longispinosus</name>
    <dbReference type="NCBI Taxonomy" id="300112"/>
    <lineage>
        <taxon>Eukaryota</taxon>
        <taxon>Metazoa</taxon>
        <taxon>Ecdysozoa</taxon>
        <taxon>Arthropoda</taxon>
        <taxon>Hexapoda</taxon>
        <taxon>Insecta</taxon>
        <taxon>Pterygota</taxon>
        <taxon>Neoptera</taxon>
        <taxon>Endopterygota</taxon>
        <taxon>Hymenoptera</taxon>
        <taxon>Apocrita</taxon>
        <taxon>Aculeata</taxon>
        <taxon>Formicoidea</taxon>
        <taxon>Formicidae</taxon>
        <taxon>Myrmicinae</taxon>
        <taxon>Temnothorax</taxon>
    </lineage>
</organism>
<dbReference type="SUPFAM" id="SSF57756">
    <property type="entry name" value="Retrovirus zinc finger-like domains"/>
    <property type="match status" value="1"/>
</dbReference>
<dbReference type="InterPro" id="IPR001878">
    <property type="entry name" value="Znf_CCHC"/>
</dbReference>
<protein>
    <submittedName>
        <fullName evidence="4">Retrovirus-related pol polyprotein from transposon tnt 1-94</fullName>
    </submittedName>
</protein>
<dbReference type="Proteomes" id="UP000310200">
    <property type="component" value="Unassembled WGS sequence"/>
</dbReference>
<dbReference type="STRING" id="300112.A0A4V3S7V7"/>
<dbReference type="Pfam" id="PF22936">
    <property type="entry name" value="Pol_BBD"/>
    <property type="match status" value="1"/>
</dbReference>
<reference evidence="4 5" key="1">
    <citation type="journal article" date="2019" name="Philos. Trans. R. Soc. Lond., B, Biol. Sci.">
        <title>Ant behaviour and brain gene expression of defending hosts depend on the ecological success of the intruding social parasite.</title>
        <authorList>
            <person name="Kaur R."/>
            <person name="Stoldt M."/>
            <person name="Jongepier E."/>
            <person name="Feldmeyer B."/>
            <person name="Menzel F."/>
            <person name="Bornberg-Bauer E."/>
            <person name="Foitzik S."/>
        </authorList>
    </citation>
    <scope>NUCLEOTIDE SEQUENCE [LARGE SCALE GENOMIC DNA]</scope>
    <source>
        <tissue evidence="4">Whole body</tissue>
    </source>
</reference>